<keyword evidence="3" id="KW-0624">Polysaccharide degradation</keyword>
<proteinExistence type="inferred from homology"/>
<keyword evidence="8" id="KW-1015">Disulfide bond</keyword>
<dbReference type="GO" id="GO:0030600">
    <property type="term" value="F:feruloyl esterase activity"/>
    <property type="evidence" value="ECO:0007669"/>
    <property type="project" value="UniProtKB-EC"/>
</dbReference>
<feature type="chain" id="PRO_5011827045" description="Carboxylic ester hydrolase" evidence="10">
    <location>
        <begin position="20"/>
        <end position="544"/>
    </location>
</feature>
<keyword evidence="7" id="KW-0106">Calcium</keyword>
<evidence type="ECO:0000256" key="10">
    <source>
        <dbReference type="RuleBase" id="RU361238"/>
    </source>
</evidence>
<keyword evidence="4" id="KW-0479">Metal-binding</keyword>
<evidence type="ECO:0000256" key="1">
    <source>
        <dbReference type="ARBA" id="ARBA00006249"/>
    </source>
</evidence>
<feature type="signal peptide" evidence="10">
    <location>
        <begin position="1"/>
        <end position="19"/>
    </location>
</feature>
<evidence type="ECO:0000256" key="8">
    <source>
        <dbReference type="ARBA" id="ARBA00023157"/>
    </source>
</evidence>
<evidence type="ECO:0000256" key="6">
    <source>
        <dbReference type="ARBA" id="ARBA00022801"/>
    </source>
</evidence>
<reference evidence="11 12" key="1">
    <citation type="submission" date="2016-07" db="EMBL/GenBank/DDBJ databases">
        <title>Pervasive Adenine N6-methylation of Active Genes in Fungi.</title>
        <authorList>
            <consortium name="DOE Joint Genome Institute"/>
            <person name="Mondo S.J."/>
            <person name="Dannebaum R.O."/>
            <person name="Kuo R.C."/>
            <person name="Labutti K."/>
            <person name="Haridas S."/>
            <person name="Kuo A."/>
            <person name="Salamov A."/>
            <person name="Ahrendt S.R."/>
            <person name="Lipzen A."/>
            <person name="Sullivan W."/>
            <person name="Andreopoulos W.B."/>
            <person name="Clum A."/>
            <person name="Lindquist E."/>
            <person name="Daum C."/>
            <person name="Ramamoorthy G.K."/>
            <person name="Gryganskyi A."/>
            <person name="Culley D."/>
            <person name="Magnuson J.K."/>
            <person name="James T.Y."/>
            <person name="O'Malley M.A."/>
            <person name="Stajich J.E."/>
            <person name="Spatafora J.W."/>
            <person name="Visel A."/>
            <person name="Grigoriev I.V."/>
        </authorList>
    </citation>
    <scope>NUCLEOTIDE SEQUENCE [LARGE SCALE GENOMIC DNA]</scope>
    <source>
        <strain evidence="11 12">CBS 115471</strain>
    </source>
</reference>
<dbReference type="AlphaFoldDB" id="A0A1Y1YU73"/>
<dbReference type="InterPro" id="IPR029058">
    <property type="entry name" value="AB_hydrolase_fold"/>
</dbReference>
<evidence type="ECO:0000256" key="4">
    <source>
        <dbReference type="ARBA" id="ARBA00022723"/>
    </source>
</evidence>
<dbReference type="OrthoDB" id="3039123at2759"/>
<dbReference type="Pfam" id="PF07519">
    <property type="entry name" value="Tannase"/>
    <property type="match status" value="1"/>
</dbReference>
<evidence type="ECO:0000313" key="12">
    <source>
        <dbReference type="Proteomes" id="UP000193144"/>
    </source>
</evidence>
<accession>A0A1Y1YU73</accession>
<evidence type="ECO:0000256" key="2">
    <source>
        <dbReference type="ARBA" id="ARBA00022487"/>
    </source>
</evidence>
<sequence>MKNFTQLLLGGLLAGTCKAYPGPLECPACYSLGPIDPVKNDFQSKCATIAPKLQIANATVYFSQYVAAGTNLSLPENNVTCGQSSQVVLTDMCRIALSVVTSNRSGISMEAWLPANWTGRFLSTGNGGLAGCIQYGDMAYSASLGFATVGANNGHNGTSGGAFYNNPEVVADFAYRSVHTGVLVGKNITKTLYGKPHSKSYYLGCSTGGREGFKSAQEFPEDFDGIVAGAPAFAFNNLTSWSGHFYPLTGPPGSPAFVPTAMWPVIHQDILRQCDMLDGYADGILEDPSLCKYDSKGLICNATLTTNCLTPTQSQTVQKIFSPLLTTDGSLVYPRIQPGSELADAYIIYGGQSFPYSDDWFRYAIYNDPSWDPAKLNTTDYANAARINPSNIETWKGDLSGVQKRGAKILHYHGLMDAIISSENSPRYYEHVRDTMHLSPAQLDSFYRFFRISGMDHCRGGLGAGVIGQGLDSVNSYEPRQNILTAMVEWVEKGMAPETLVGTRYVNGTKNLGVDYLRAHCKYPKRNIFKGGDAKKIESWKCVD</sequence>
<evidence type="ECO:0000256" key="9">
    <source>
        <dbReference type="ARBA" id="ARBA00034075"/>
    </source>
</evidence>
<dbReference type="GO" id="GO:0045493">
    <property type="term" value="P:xylan catabolic process"/>
    <property type="evidence" value="ECO:0007669"/>
    <property type="project" value="UniProtKB-KW"/>
</dbReference>
<gene>
    <name evidence="11" type="ORF">BCR34DRAFT_605873</name>
</gene>
<evidence type="ECO:0000256" key="5">
    <source>
        <dbReference type="ARBA" id="ARBA00022729"/>
    </source>
</evidence>
<keyword evidence="12" id="KW-1185">Reference proteome</keyword>
<evidence type="ECO:0000313" key="11">
    <source>
        <dbReference type="EMBL" id="ORY01583.1"/>
    </source>
</evidence>
<keyword evidence="3" id="KW-0858">Xylan degradation</keyword>
<dbReference type="InterPro" id="IPR011118">
    <property type="entry name" value="Tannase/feruloyl_esterase"/>
</dbReference>
<dbReference type="PANTHER" id="PTHR33938">
    <property type="entry name" value="FERULOYL ESTERASE B-RELATED"/>
    <property type="match status" value="1"/>
</dbReference>
<comment type="caution">
    <text evidence="11">The sequence shown here is derived from an EMBL/GenBank/DDBJ whole genome shotgun (WGS) entry which is preliminary data.</text>
</comment>
<comment type="catalytic activity">
    <reaction evidence="9">
        <text>feruloyl-polysaccharide + H2O = ferulate + polysaccharide.</text>
        <dbReference type="EC" id="3.1.1.73"/>
    </reaction>
</comment>
<evidence type="ECO:0000256" key="3">
    <source>
        <dbReference type="ARBA" id="ARBA00022651"/>
    </source>
</evidence>
<dbReference type="EMBL" id="MCFA01000168">
    <property type="protein sequence ID" value="ORY01583.1"/>
    <property type="molecule type" value="Genomic_DNA"/>
</dbReference>
<keyword evidence="6 10" id="KW-0378">Hydrolase</keyword>
<organism evidence="11 12">
    <name type="scientific">Clohesyomyces aquaticus</name>
    <dbReference type="NCBI Taxonomy" id="1231657"/>
    <lineage>
        <taxon>Eukaryota</taxon>
        <taxon>Fungi</taxon>
        <taxon>Dikarya</taxon>
        <taxon>Ascomycota</taxon>
        <taxon>Pezizomycotina</taxon>
        <taxon>Dothideomycetes</taxon>
        <taxon>Pleosporomycetidae</taxon>
        <taxon>Pleosporales</taxon>
        <taxon>Lindgomycetaceae</taxon>
        <taxon>Clohesyomyces</taxon>
    </lineage>
</organism>
<dbReference type="GO" id="GO:0046872">
    <property type="term" value="F:metal ion binding"/>
    <property type="evidence" value="ECO:0007669"/>
    <property type="project" value="UniProtKB-KW"/>
</dbReference>
<evidence type="ECO:0000256" key="7">
    <source>
        <dbReference type="ARBA" id="ARBA00022837"/>
    </source>
</evidence>
<dbReference type="Proteomes" id="UP000193144">
    <property type="component" value="Unassembled WGS sequence"/>
</dbReference>
<keyword evidence="5 10" id="KW-0732">Signal</keyword>
<name>A0A1Y1YU73_9PLEO</name>
<dbReference type="Gene3D" id="3.40.50.1820">
    <property type="entry name" value="alpha/beta hydrolase"/>
    <property type="match status" value="1"/>
</dbReference>
<comment type="similarity">
    <text evidence="1 10">Belongs to the tannase family.</text>
</comment>
<dbReference type="EC" id="3.1.1.-" evidence="10"/>
<keyword evidence="3" id="KW-0119">Carbohydrate metabolism</keyword>
<dbReference type="PANTHER" id="PTHR33938:SF15">
    <property type="entry name" value="FERULOYL ESTERASE B-RELATED"/>
    <property type="match status" value="1"/>
</dbReference>
<dbReference type="SUPFAM" id="SSF53474">
    <property type="entry name" value="alpha/beta-Hydrolases"/>
    <property type="match status" value="1"/>
</dbReference>
<keyword evidence="2" id="KW-0719">Serine esterase</keyword>
<protein>
    <recommendedName>
        <fullName evidence="10">Carboxylic ester hydrolase</fullName>
        <ecNumber evidence="10">3.1.1.-</ecNumber>
    </recommendedName>
</protein>